<evidence type="ECO:0000256" key="1">
    <source>
        <dbReference type="SAM" id="MobiDB-lite"/>
    </source>
</evidence>
<comment type="caution">
    <text evidence="2">The sequence shown here is derived from an EMBL/GenBank/DDBJ whole genome shotgun (WGS) entry which is preliminary data.</text>
</comment>
<gene>
    <name evidence="2" type="ORF">I4I82_17965</name>
</gene>
<evidence type="ECO:0000313" key="2">
    <source>
        <dbReference type="EMBL" id="MBW0129550.1"/>
    </source>
</evidence>
<accession>A0ABS6UBF6</accession>
<protein>
    <submittedName>
        <fullName evidence="2">Uncharacterized protein</fullName>
    </submittedName>
</protein>
<dbReference type="EMBL" id="JADQDF010000001">
    <property type="protein sequence ID" value="MBW0129550.1"/>
    <property type="molecule type" value="Genomic_DNA"/>
</dbReference>
<feature type="region of interest" description="Disordered" evidence="1">
    <location>
        <begin position="1"/>
        <end position="66"/>
    </location>
</feature>
<organism evidence="2 3">
    <name type="scientific">Pseudonocardia oceani</name>
    <dbReference type="NCBI Taxonomy" id="2792013"/>
    <lineage>
        <taxon>Bacteria</taxon>
        <taxon>Bacillati</taxon>
        <taxon>Actinomycetota</taxon>
        <taxon>Actinomycetes</taxon>
        <taxon>Pseudonocardiales</taxon>
        <taxon>Pseudonocardiaceae</taxon>
        <taxon>Pseudonocardia</taxon>
    </lineage>
</organism>
<name>A0ABS6UBF6_9PSEU</name>
<sequence>MSVEPSPAEPPADAPQPTPEMSEEQRRRLAAVFGDALPDTTGDERDPVPDDNEAQLLADRPPHHDR</sequence>
<reference evidence="2 3" key="1">
    <citation type="submission" date="2020-11" db="EMBL/GenBank/DDBJ databases">
        <title>Pseudonocardia abyssalis sp. nov. and Pseudonocardia oceani sp. nov., description and phylogenomic analysis of two novel actinomycetes isolated from the deep Southern Ocean.</title>
        <authorList>
            <person name="Parra J."/>
        </authorList>
    </citation>
    <scope>NUCLEOTIDE SEQUENCE [LARGE SCALE GENOMIC DNA]</scope>
    <source>
        <strain evidence="3">KRD185</strain>
    </source>
</reference>
<feature type="compositionally biased region" description="Pro residues" evidence="1">
    <location>
        <begin position="7"/>
        <end position="18"/>
    </location>
</feature>
<evidence type="ECO:0000313" key="3">
    <source>
        <dbReference type="Proteomes" id="UP000694300"/>
    </source>
</evidence>
<dbReference type="Proteomes" id="UP000694300">
    <property type="component" value="Unassembled WGS sequence"/>
</dbReference>
<dbReference type="RefSeq" id="WP_218593800.1">
    <property type="nucleotide sequence ID" value="NZ_JADQDE010000348.1"/>
</dbReference>
<proteinExistence type="predicted"/>
<keyword evidence="3" id="KW-1185">Reference proteome</keyword>